<evidence type="ECO:0000313" key="12">
    <source>
        <dbReference type="Proteomes" id="UP000281813"/>
    </source>
</evidence>
<evidence type="ECO:0000256" key="9">
    <source>
        <dbReference type="SAM" id="Phobius"/>
    </source>
</evidence>
<comment type="similarity">
    <text evidence="8">Belongs to the TRAP transporter small permease family.</text>
</comment>
<dbReference type="PANTHER" id="PTHR35011">
    <property type="entry name" value="2,3-DIKETO-L-GULONATE TRAP TRANSPORTER SMALL PERMEASE PROTEIN YIAM"/>
    <property type="match status" value="1"/>
</dbReference>
<dbReference type="InterPro" id="IPR055348">
    <property type="entry name" value="DctQ"/>
</dbReference>
<feature type="transmembrane region" description="Helical" evidence="9">
    <location>
        <begin position="85"/>
        <end position="107"/>
    </location>
</feature>
<dbReference type="GO" id="GO:0015740">
    <property type="term" value="P:C4-dicarboxylate transport"/>
    <property type="evidence" value="ECO:0007669"/>
    <property type="project" value="TreeGrafter"/>
</dbReference>
<keyword evidence="5 9" id="KW-0812">Transmembrane</keyword>
<feature type="transmembrane region" description="Helical" evidence="9">
    <location>
        <begin position="127"/>
        <end position="148"/>
    </location>
</feature>
<reference evidence="11 12" key="1">
    <citation type="journal article" date="2015" name="Antonie Van Leeuwenhoek">
        <title>Oceanobacillus bengalensis sp. nov., a bacterium isolated from seawater of the Bay of Bengal.</title>
        <authorList>
            <person name="Yongchang O."/>
            <person name="Xiang W."/>
            <person name="Wang G."/>
        </authorList>
    </citation>
    <scope>NUCLEOTIDE SEQUENCE [LARGE SCALE GENOMIC DNA]</scope>
    <source>
        <strain evidence="11 12">MCCC 1K00260</strain>
    </source>
</reference>
<dbReference type="InterPro" id="IPR007387">
    <property type="entry name" value="TRAP_DctQ"/>
</dbReference>
<keyword evidence="2" id="KW-0813">Transport</keyword>
<keyword evidence="7 9" id="KW-0472">Membrane</keyword>
<evidence type="ECO:0000256" key="4">
    <source>
        <dbReference type="ARBA" id="ARBA00022519"/>
    </source>
</evidence>
<keyword evidence="4" id="KW-0997">Cell inner membrane</keyword>
<comment type="caution">
    <text evidence="11">The sequence shown here is derived from an EMBL/GenBank/DDBJ whole genome shotgun (WGS) entry which is preliminary data.</text>
</comment>
<dbReference type="RefSeq" id="WP_121132204.1">
    <property type="nucleotide sequence ID" value="NZ_JBHUFK010000060.1"/>
</dbReference>
<dbReference type="OrthoDB" id="9815614at2"/>
<dbReference type="GO" id="GO:0005886">
    <property type="term" value="C:plasma membrane"/>
    <property type="evidence" value="ECO:0007669"/>
    <property type="project" value="UniProtKB-SubCell"/>
</dbReference>
<keyword evidence="12" id="KW-1185">Reference proteome</keyword>
<feature type="transmembrane region" description="Helical" evidence="9">
    <location>
        <begin position="47"/>
        <end position="64"/>
    </location>
</feature>
<gene>
    <name evidence="11" type="ORF">D8M05_12275</name>
</gene>
<dbReference type="Pfam" id="PF04290">
    <property type="entry name" value="DctQ"/>
    <property type="match status" value="1"/>
</dbReference>
<evidence type="ECO:0000259" key="10">
    <source>
        <dbReference type="Pfam" id="PF04290"/>
    </source>
</evidence>
<evidence type="ECO:0000256" key="1">
    <source>
        <dbReference type="ARBA" id="ARBA00004429"/>
    </source>
</evidence>
<accession>A0A494YWN0</accession>
<evidence type="ECO:0000313" key="11">
    <source>
        <dbReference type="EMBL" id="RKQ14611.1"/>
    </source>
</evidence>
<name>A0A494YWN0_9BACI</name>
<evidence type="ECO:0000256" key="7">
    <source>
        <dbReference type="ARBA" id="ARBA00023136"/>
    </source>
</evidence>
<evidence type="ECO:0000256" key="8">
    <source>
        <dbReference type="ARBA" id="ARBA00038436"/>
    </source>
</evidence>
<evidence type="ECO:0000256" key="2">
    <source>
        <dbReference type="ARBA" id="ARBA00022448"/>
    </source>
</evidence>
<feature type="domain" description="Tripartite ATP-independent periplasmic transporters DctQ component" evidence="10">
    <location>
        <begin position="24"/>
        <end position="149"/>
    </location>
</feature>
<dbReference type="Proteomes" id="UP000281813">
    <property type="component" value="Unassembled WGS sequence"/>
</dbReference>
<organism evidence="11 12">
    <name type="scientific">Oceanobacillus bengalensis</name>
    <dbReference type="NCBI Taxonomy" id="1435466"/>
    <lineage>
        <taxon>Bacteria</taxon>
        <taxon>Bacillati</taxon>
        <taxon>Bacillota</taxon>
        <taxon>Bacilli</taxon>
        <taxon>Bacillales</taxon>
        <taxon>Bacillaceae</taxon>
        <taxon>Oceanobacillus</taxon>
    </lineage>
</organism>
<dbReference type="EMBL" id="RBZO01000019">
    <property type="protein sequence ID" value="RKQ14611.1"/>
    <property type="molecule type" value="Genomic_DNA"/>
</dbReference>
<comment type="subcellular location">
    <subcellularLocation>
        <location evidence="1">Cell inner membrane</location>
        <topology evidence="1">Multi-pass membrane protein</topology>
    </subcellularLocation>
</comment>
<evidence type="ECO:0000256" key="3">
    <source>
        <dbReference type="ARBA" id="ARBA00022475"/>
    </source>
</evidence>
<keyword evidence="6 9" id="KW-1133">Transmembrane helix</keyword>
<evidence type="ECO:0000256" key="6">
    <source>
        <dbReference type="ARBA" id="ARBA00022989"/>
    </source>
</evidence>
<evidence type="ECO:0000256" key="5">
    <source>
        <dbReference type="ARBA" id="ARBA00022692"/>
    </source>
</evidence>
<sequence length="176" mass="19988">MKILKWLDKYFEEYILVFLSAFTVFIIFLQVVMRYVFGSSLTWSEEIARYAFIWMIYIGVSYGVKKKKHLGVDALSMLFKDKGKIIISMIANISFLIFAVVMTYYGIDIVLRVTRESAALQIPLTWVYAAPVVGMALAAIRLIQSLVVEVAELKALNKGAAEKKDHSFGKGREDVI</sequence>
<dbReference type="GO" id="GO:0022857">
    <property type="term" value="F:transmembrane transporter activity"/>
    <property type="evidence" value="ECO:0007669"/>
    <property type="project" value="TreeGrafter"/>
</dbReference>
<keyword evidence="3" id="KW-1003">Cell membrane</keyword>
<dbReference type="PANTHER" id="PTHR35011:SF2">
    <property type="entry name" value="2,3-DIKETO-L-GULONATE TRAP TRANSPORTER SMALL PERMEASE PROTEIN YIAM"/>
    <property type="match status" value="1"/>
</dbReference>
<protein>
    <submittedName>
        <fullName evidence="11">TRAP transporter small permease</fullName>
    </submittedName>
</protein>
<feature type="transmembrane region" description="Helical" evidence="9">
    <location>
        <begin position="14"/>
        <end position="35"/>
    </location>
</feature>
<proteinExistence type="inferred from homology"/>
<dbReference type="AlphaFoldDB" id="A0A494YWN0"/>